<sequence>MDVPAMFAGIAQQISAVFGGPYHPAQVITFTDAVYDAGGSIVSPGVEVRRDCQVQFDAATEAMRAEGFADGDVRFLILAATLSGSIDTDAQVEVLEGPFAGVWRVSQLERDPMSVYHSGRGRRG</sequence>
<organism evidence="1 2">
    <name type="scientific">Sphingomonas crocodyli</name>
    <dbReference type="NCBI Taxonomy" id="1979270"/>
    <lineage>
        <taxon>Bacteria</taxon>
        <taxon>Pseudomonadati</taxon>
        <taxon>Pseudomonadota</taxon>
        <taxon>Alphaproteobacteria</taxon>
        <taxon>Sphingomonadales</taxon>
        <taxon>Sphingomonadaceae</taxon>
        <taxon>Sphingomonas</taxon>
    </lineage>
</organism>
<evidence type="ECO:0000313" key="1">
    <source>
        <dbReference type="EMBL" id="RVT93698.1"/>
    </source>
</evidence>
<dbReference type="EMBL" id="SACN01000001">
    <property type="protein sequence ID" value="RVT93698.1"/>
    <property type="molecule type" value="Genomic_DNA"/>
</dbReference>
<accession>A0A437M7L1</accession>
<keyword evidence="2" id="KW-1185">Reference proteome</keyword>
<gene>
    <name evidence="1" type="ORF">EOD43_07475</name>
</gene>
<dbReference type="OrthoDB" id="7508850at2"/>
<comment type="caution">
    <text evidence="1">The sequence shown here is derived from an EMBL/GenBank/DDBJ whole genome shotgun (WGS) entry which is preliminary data.</text>
</comment>
<dbReference type="AlphaFoldDB" id="A0A437M7L1"/>
<dbReference type="Proteomes" id="UP000282971">
    <property type="component" value="Unassembled WGS sequence"/>
</dbReference>
<evidence type="ECO:0000313" key="2">
    <source>
        <dbReference type="Proteomes" id="UP000282971"/>
    </source>
</evidence>
<protein>
    <submittedName>
        <fullName evidence="1">Uncharacterized protein</fullName>
    </submittedName>
</protein>
<dbReference type="RefSeq" id="WP_127742570.1">
    <property type="nucleotide sequence ID" value="NZ_SACN01000001.1"/>
</dbReference>
<reference evidence="1 2" key="1">
    <citation type="submission" date="2019-01" db="EMBL/GenBank/DDBJ databases">
        <authorList>
            <person name="Chen W.-M."/>
        </authorList>
    </citation>
    <scope>NUCLEOTIDE SEQUENCE [LARGE SCALE GENOMIC DNA]</scope>
    <source>
        <strain evidence="1 2">CCP-7</strain>
    </source>
</reference>
<name>A0A437M7L1_9SPHN</name>
<proteinExistence type="predicted"/>